<protein>
    <submittedName>
        <fullName evidence="6">TetR/AcrR family transcriptional regulator</fullName>
    </submittedName>
</protein>
<evidence type="ECO:0000259" key="5">
    <source>
        <dbReference type="PROSITE" id="PS50977"/>
    </source>
</evidence>
<evidence type="ECO:0000313" key="7">
    <source>
        <dbReference type="Proteomes" id="UP000235616"/>
    </source>
</evidence>
<reference evidence="6 7" key="1">
    <citation type="submission" date="2018-01" db="EMBL/GenBank/DDBJ databases">
        <title>Whole genome analyses suggest that Burkholderia sensu lato contains two further novel genera in the rhizoxinica-symbiotica group Mycetohabitans gen. nov., and Trinickia gen. nov.: implications for the evolution of diazotrophy and nodulation in the Burkholderiaceae.</title>
        <authorList>
            <person name="Estrada-de los Santos P."/>
            <person name="Palmer M."/>
            <person name="Chavez-Ramirez B."/>
            <person name="Beukes C."/>
            <person name="Steenkamp E.T."/>
            <person name="Hirsch A.M."/>
            <person name="Manyaka P."/>
            <person name="Maluk M."/>
            <person name="Lafos M."/>
            <person name="Crook M."/>
            <person name="Gross E."/>
            <person name="Simon M.F."/>
            <person name="Bueno dos Reis Junior F."/>
            <person name="Poole P.S."/>
            <person name="Venter S.N."/>
            <person name="James E.K."/>
        </authorList>
    </citation>
    <scope>NUCLEOTIDE SEQUENCE [LARGE SCALE GENOMIC DNA]</scope>
    <source>
        <strain evidence="6 7">GIMN1.004</strain>
    </source>
</reference>
<feature type="domain" description="HTH tetR-type" evidence="5">
    <location>
        <begin position="5"/>
        <end position="65"/>
    </location>
</feature>
<gene>
    <name evidence="6" type="ORF">C0Z18_21565</name>
</gene>
<keyword evidence="7" id="KW-1185">Reference proteome</keyword>
<dbReference type="OrthoDB" id="9809772at2"/>
<dbReference type="EMBL" id="PNYA01000021">
    <property type="protein sequence ID" value="PMS17051.1"/>
    <property type="molecule type" value="Genomic_DNA"/>
</dbReference>
<keyword evidence="3" id="KW-0804">Transcription</keyword>
<comment type="caution">
    <text evidence="6">The sequence shown here is derived from an EMBL/GenBank/DDBJ whole genome shotgun (WGS) entry which is preliminary data.</text>
</comment>
<dbReference type="GO" id="GO:0003677">
    <property type="term" value="F:DNA binding"/>
    <property type="evidence" value="ECO:0007669"/>
    <property type="project" value="UniProtKB-UniRule"/>
</dbReference>
<dbReference type="InterPro" id="IPR009057">
    <property type="entry name" value="Homeodomain-like_sf"/>
</dbReference>
<evidence type="ECO:0000256" key="1">
    <source>
        <dbReference type="ARBA" id="ARBA00023015"/>
    </source>
</evidence>
<keyword evidence="2 4" id="KW-0238">DNA-binding</keyword>
<feature type="DNA-binding region" description="H-T-H motif" evidence="4">
    <location>
        <begin position="28"/>
        <end position="47"/>
    </location>
</feature>
<dbReference type="SUPFAM" id="SSF46689">
    <property type="entry name" value="Homeodomain-like"/>
    <property type="match status" value="1"/>
</dbReference>
<dbReference type="RefSeq" id="WP_102647472.1">
    <property type="nucleotide sequence ID" value="NZ_PNYA01000021.1"/>
</dbReference>
<dbReference type="Pfam" id="PF21993">
    <property type="entry name" value="TetR_C_13_2"/>
    <property type="match status" value="1"/>
</dbReference>
<dbReference type="Proteomes" id="UP000235616">
    <property type="component" value="Unassembled WGS sequence"/>
</dbReference>
<dbReference type="AlphaFoldDB" id="A0A2N7VIR6"/>
<dbReference type="SUPFAM" id="SSF48498">
    <property type="entry name" value="Tetracyclin repressor-like, C-terminal domain"/>
    <property type="match status" value="1"/>
</dbReference>
<dbReference type="Pfam" id="PF00440">
    <property type="entry name" value="TetR_N"/>
    <property type="match status" value="1"/>
</dbReference>
<sequence length="192" mass="20752">MATALASKEEIIDRLFTVFRDRGFEGASITDLSSATGLGKSSLYHHFPEGKQQMAEAVIDRATAMIDSEILSAARSAGTLKTRIRKIVATMDQLYLGGRTPCVLGQLAMSDIGKVAKQGLLQAFSHWIDAIEALARESGMSPVRARHFAEDWVARLQGALILQAANGDIGPYKRAMAALTELAKDSSDRISE</sequence>
<proteinExistence type="predicted"/>
<dbReference type="InterPro" id="IPR036271">
    <property type="entry name" value="Tet_transcr_reg_TetR-rel_C_sf"/>
</dbReference>
<organism evidence="6 7">
    <name type="scientific">Trinickia dabaoshanensis</name>
    <dbReference type="NCBI Taxonomy" id="564714"/>
    <lineage>
        <taxon>Bacteria</taxon>
        <taxon>Pseudomonadati</taxon>
        <taxon>Pseudomonadota</taxon>
        <taxon>Betaproteobacteria</taxon>
        <taxon>Burkholderiales</taxon>
        <taxon>Burkholderiaceae</taxon>
        <taxon>Trinickia</taxon>
    </lineage>
</organism>
<keyword evidence="1" id="KW-0805">Transcription regulation</keyword>
<evidence type="ECO:0000256" key="4">
    <source>
        <dbReference type="PROSITE-ProRule" id="PRU00335"/>
    </source>
</evidence>
<dbReference type="InterPro" id="IPR001647">
    <property type="entry name" value="HTH_TetR"/>
</dbReference>
<evidence type="ECO:0000256" key="3">
    <source>
        <dbReference type="ARBA" id="ARBA00023163"/>
    </source>
</evidence>
<dbReference type="Gene3D" id="1.10.357.10">
    <property type="entry name" value="Tetracycline Repressor, domain 2"/>
    <property type="match status" value="1"/>
</dbReference>
<name>A0A2N7VIR6_9BURK</name>
<dbReference type="PANTHER" id="PTHR47506">
    <property type="entry name" value="TRANSCRIPTIONAL REGULATORY PROTEIN"/>
    <property type="match status" value="1"/>
</dbReference>
<dbReference type="InterPro" id="IPR054156">
    <property type="entry name" value="YxaF_TetR_C"/>
</dbReference>
<dbReference type="PANTHER" id="PTHR47506:SF1">
    <property type="entry name" value="HTH-TYPE TRANSCRIPTIONAL REGULATOR YJDC"/>
    <property type="match status" value="1"/>
</dbReference>
<evidence type="ECO:0000256" key="2">
    <source>
        <dbReference type="ARBA" id="ARBA00023125"/>
    </source>
</evidence>
<evidence type="ECO:0000313" key="6">
    <source>
        <dbReference type="EMBL" id="PMS17051.1"/>
    </source>
</evidence>
<dbReference type="PROSITE" id="PS50977">
    <property type="entry name" value="HTH_TETR_2"/>
    <property type="match status" value="1"/>
</dbReference>
<accession>A0A2N7VIR6</accession>